<name>A0ABV3FZ99_9NOCA</name>
<dbReference type="EMBL" id="JBFAKC010000011">
    <property type="protein sequence ID" value="MEV0710673.1"/>
    <property type="molecule type" value="Genomic_DNA"/>
</dbReference>
<gene>
    <name evidence="1" type="ORF">AB0I48_24210</name>
</gene>
<organism evidence="1 2">
    <name type="scientific">Nocardia aurea</name>
    <dbReference type="NCBI Taxonomy" id="2144174"/>
    <lineage>
        <taxon>Bacteria</taxon>
        <taxon>Bacillati</taxon>
        <taxon>Actinomycetota</taxon>
        <taxon>Actinomycetes</taxon>
        <taxon>Mycobacteriales</taxon>
        <taxon>Nocardiaceae</taxon>
        <taxon>Nocardia</taxon>
    </lineage>
</organism>
<sequence length="127" mass="13972">MSEPDIAAWEGFAAQARTGELYLDSEEAARQCLAACEQRLTDLSDLLTYAQLAQRVSGFGDFDMANDLVKQFLGQATGEDNSIDKIIREHIEVVKDMGEIMALSLKRITGQDVTNTVYFNTNNGSMG</sequence>
<proteinExistence type="predicted"/>
<accession>A0ABV3FZ99</accession>
<dbReference type="Proteomes" id="UP001551695">
    <property type="component" value="Unassembled WGS sequence"/>
</dbReference>
<reference evidence="1 2" key="1">
    <citation type="submission" date="2024-06" db="EMBL/GenBank/DDBJ databases">
        <title>The Natural Products Discovery Center: Release of the First 8490 Sequenced Strains for Exploring Actinobacteria Biosynthetic Diversity.</title>
        <authorList>
            <person name="Kalkreuter E."/>
            <person name="Kautsar S.A."/>
            <person name="Yang D."/>
            <person name="Bader C.D."/>
            <person name="Teijaro C.N."/>
            <person name="Fluegel L."/>
            <person name="Davis C.M."/>
            <person name="Simpson J.R."/>
            <person name="Lauterbach L."/>
            <person name="Steele A.D."/>
            <person name="Gui C."/>
            <person name="Meng S."/>
            <person name="Li G."/>
            <person name="Viehrig K."/>
            <person name="Ye F."/>
            <person name="Su P."/>
            <person name="Kiefer A.F."/>
            <person name="Nichols A."/>
            <person name="Cepeda A.J."/>
            <person name="Yan W."/>
            <person name="Fan B."/>
            <person name="Jiang Y."/>
            <person name="Adhikari A."/>
            <person name="Zheng C.-J."/>
            <person name="Schuster L."/>
            <person name="Cowan T.M."/>
            <person name="Smanski M.J."/>
            <person name="Chevrette M.G."/>
            <person name="De Carvalho L.P.S."/>
            <person name="Shen B."/>
        </authorList>
    </citation>
    <scope>NUCLEOTIDE SEQUENCE [LARGE SCALE GENOMIC DNA]</scope>
    <source>
        <strain evidence="1 2">NPDC050403</strain>
    </source>
</reference>
<keyword evidence="2" id="KW-1185">Reference proteome</keyword>
<protein>
    <submittedName>
        <fullName evidence="1">Uncharacterized protein</fullName>
    </submittedName>
</protein>
<evidence type="ECO:0000313" key="2">
    <source>
        <dbReference type="Proteomes" id="UP001551695"/>
    </source>
</evidence>
<dbReference type="RefSeq" id="WP_357786636.1">
    <property type="nucleotide sequence ID" value="NZ_JBFAKC010000011.1"/>
</dbReference>
<comment type="caution">
    <text evidence="1">The sequence shown here is derived from an EMBL/GenBank/DDBJ whole genome shotgun (WGS) entry which is preliminary data.</text>
</comment>
<evidence type="ECO:0000313" key="1">
    <source>
        <dbReference type="EMBL" id="MEV0710673.1"/>
    </source>
</evidence>